<reference evidence="1" key="1">
    <citation type="submission" date="2018-02" db="EMBL/GenBank/DDBJ databases">
        <title>Rhizophora mucronata_Transcriptome.</title>
        <authorList>
            <person name="Meera S.P."/>
            <person name="Sreeshan A."/>
            <person name="Augustine A."/>
        </authorList>
    </citation>
    <scope>NUCLEOTIDE SEQUENCE</scope>
    <source>
        <tissue evidence="1">Leaf</tissue>
    </source>
</reference>
<protein>
    <submittedName>
        <fullName evidence="1">Uncharacterized protein</fullName>
    </submittedName>
</protein>
<dbReference type="AlphaFoldDB" id="A0A2P2QPV1"/>
<dbReference type="EMBL" id="GGEC01088493">
    <property type="protein sequence ID" value="MBX68977.1"/>
    <property type="molecule type" value="Transcribed_RNA"/>
</dbReference>
<sequence>MAKEHGWCDYHPCVPLCQPIGAHIGPSTTNRFTSS</sequence>
<proteinExistence type="predicted"/>
<organism evidence="1">
    <name type="scientific">Rhizophora mucronata</name>
    <name type="common">Asiatic mangrove</name>
    <dbReference type="NCBI Taxonomy" id="61149"/>
    <lineage>
        <taxon>Eukaryota</taxon>
        <taxon>Viridiplantae</taxon>
        <taxon>Streptophyta</taxon>
        <taxon>Embryophyta</taxon>
        <taxon>Tracheophyta</taxon>
        <taxon>Spermatophyta</taxon>
        <taxon>Magnoliopsida</taxon>
        <taxon>eudicotyledons</taxon>
        <taxon>Gunneridae</taxon>
        <taxon>Pentapetalae</taxon>
        <taxon>rosids</taxon>
        <taxon>fabids</taxon>
        <taxon>Malpighiales</taxon>
        <taxon>Rhizophoraceae</taxon>
        <taxon>Rhizophora</taxon>
    </lineage>
</organism>
<accession>A0A2P2QPV1</accession>
<name>A0A2P2QPV1_RHIMU</name>
<evidence type="ECO:0000313" key="1">
    <source>
        <dbReference type="EMBL" id="MBX68977.1"/>
    </source>
</evidence>